<reference evidence="1" key="1">
    <citation type="submission" date="2021-01" db="EMBL/GenBank/DDBJ databases">
        <title>Whole genome shotgun sequence of Actinoplanes nipponensis NBRC 14063.</title>
        <authorList>
            <person name="Komaki H."/>
            <person name="Tamura T."/>
        </authorList>
    </citation>
    <scope>NUCLEOTIDE SEQUENCE</scope>
    <source>
        <strain evidence="1">NBRC 14063</strain>
    </source>
</reference>
<dbReference type="AlphaFoldDB" id="A0A919JLS9"/>
<dbReference type="Proteomes" id="UP000647172">
    <property type="component" value="Unassembled WGS sequence"/>
</dbReference>
<sequence length="99" mass="11258">MQDDLDCSLPSDVGERTDEVHDDQYCFVDGVLFRQAVPDILEDHLECLVGRLRNEFLQGVLDCLEMFRTRPRFADQSGGYSDEVRAAVFFWGGVVEPAK</sequence>
<comment type="caution">
    <text evidence="1">The sequence shown here is derived from an EMBL/GenBank/DDBJ whole genome shotgun (WGS) entry which is preliminary data.</text>
</comment>
<name>A0A919JLS9_9ACTN</name>
<gene>
    <name evidence="1" type="ORF">Ani05nite_51040</name>
</gene>
<dbReference type="RefSeq" id="WP_203772225.1">
    <property type="nucleotide sequence ID" value="NZ_BOMQ01000060.1"/>
</dbReference>
<organism evidence="1 2">
    <name type="scientific">Actinoplanes nipponensis</name>
    <dbReference type="NCBI Taxonomy" id="135950"/>
    <lineage>
        <taxon>Bacteria</taxon>
        <taxon>Bacillati</taxon>
        <taxon>Actinomycetota</taxon>
        <taxon>Actinomycetes</taxon>
        <taxon>Micromonosporales</taxon>
        <taxon>Micromonosporaceae</taxon>
        <taxon>Actinoplanes</taxon>
    </lineage>
</organism>
<accession>A0A919JLS9</accession>
<proteinExistence type="predicted"/>
<dbReference type="EMBL" id="BOMQ01000060">
    <property type="protein sequence ID" value="GIE51570.1"/>
    <property type="molecule type" value="Genomic_DNA"/>
</dbReference>
<evidence type="ECO:0000313" key="1">
    <source>
        <dbReference type="EMBL" id="GIE51570.1"/>
    </source>
</evidence>
<protein>
    <submittedName>
        <fullName evidence="1">Uncharacterized protein</fullName>
    </submittedName>
</protein>
<evidence type="ECO:0000313" key="2">
    <source>
        <dbReference type="Proteomes" id="UP000647172"/>
    </source>
</evidence>
<keyword evidence="2" id="KW-1185">Reference proteome</keyword>